<name>A0AAE0NU71_9PEZI</name>
<accession>A0AAE0NU71</accession>
<gene>
    <name evidence="2" type="ORF">B0H63DRAFT_500848</name>
</gene>
<dbReference type="PANTHER" id="PTHR24148:SF73">
    <property type="entry name" value="HET DOMAIN PROTEIN (AFU_ORTHOLOGUE AFUA_8G01020)"/>
    <property type="match status" value="1"/>
</dbReference>
<dbReference type="Proteomes" id="UP001285441">
    <property type="component" value="Unassembled WGS sequence"/>
</dbReference>
<evidence type="ECO:0000259" key="1">
    <source>
        <dbReference type="Pfam" id="PF06985"/>
    </source>
</evidence>
<reference evidence="2" key="2">
    <citation type="submission" date="2023-06" db="EMBL/GenBank/DDBJ databases">
        <authorList>
            <consortium name="Lawrence Berkeley National Laboratory"/>
            <person name="Haridas S."/>
            <person name="Hensen N."/>
            <person name="Bonometti L."/>
            <person name="Westerberg I."/>
            <person name="Brannstrom I.O."/>
            <person name="Guillou S."/>
            <person name="Cros-Aarteil S."/>
            <person name="Calhoun S."/>
            <person name="Kuo A."/>
            <person name="Mondo S."/>
            <person name="Pangilinan J."/>
            <person name="Riley R."/>
            <person name="LaButti K."/>
            <person name="Andreopoulos B."/>
            <person name="Lipzen A."/>
            <person name="Chen C."/>
            <person name="Yanf M."/>
            <person name="Daum C."/>
            <person name="Ng V."/>
            <person name="Clum A."/>
            <person name="Steindorff A."/>
            <person name="Ohm R."/>
            <person name="Martin F."/>
            <person name="Silar P."/>
            <person name="Natvig D."/>
            <person name="Lalanne C."/>
            <person name="Gautier V."/>
            <person name="Ament-velasquez S.L."/>
            <person name="Kruys A."/>
            <person name="Hutchinson M.I."/>
            <person name="Powell A.J."/>
            <person name="Barry K."/>
            <person name="Miller A.N."/>
            <person name="Grigoriev I.V."/>
            <person name="Debuchy R."/>
            <person name="Gladieux P."/>
            <person name="Thoren M.H."/>
            <person name="Johannesson H."/>
        </authorList>
    </citation>
    <scope>NUCLEOTIDE SEQUENCE</scope>
    <source>
        <strain evidence="2">CBS 232.78</strain>
    </source>
</reference>
<proteinExistence type="predicted"/>
<reference evidence="2" key="1">
    <citation type="journal article" date="2023" name="Mol. Phylogenet. Evol.">
        <title>Genome-scale phylogeny and comparative genomics of the fungal order Sordariales.</title>
        <authorList>
            <person name="Hensen N."/>
            <person name="Bonometti L."/>
            <person name="Westerberg I."/>
            <person name="Brannstrom I.O."/>
            <person name="Guillou S."/>
            <person name="Cros-Aarteil S."/>
            <person name="Calhoun S."/>
            <person name="Haridas S."/>
            <person name="Kuo A."/>
            <person name="Mondo S."/>
            <person name="Pangilinan J."/>
            <person name="Riley R."/>
            <person name="LaButti K."/>
            <person name="Andreopoulos B."/>
            <person name="Lipzen A."/>
            <person name="Chen C."/>
            <person name="Yan M."/>
            <person name="Daum C."/>
            <person name="Ng V."/>
            <person name="Clum A."/>
            <person name="Steindorff A."/>
            <person name="Ohm R.A."/>
            <person name="Martin F."/>
            <person name="Silar P."/>
            <person name="Natvig D.O."/>
            <person name="Lalanne C."/>
            <person name="Gautier V."/>
            <person name="Ament-Velasquez S.L."/>
            <person name="Kruys A."/>
            <person name="Hutchinson M.I."/>
            <person name="Powell A.J."/>
            <person name="Barry K."/>
            <person name="Miller A.N."/>
            <person name="Grigoriev I.V."/>
            <person name="Debuchy R."/>
            <person name="Gladieux P."/>
            <person name="Hiltunen Thoren M."/>
            <person name="Johannesson H."/>
        </authorList>
    </citation>
    <scope>NUCLEOTIDE SEQUENCE</scope>
    <source>
        <strain evidence="2">CBS 232.78</strain>
    </source>
</reference>
<dbReference type="PANTHER" id="PTHR24148">
    <property type="entry name" value="ANKYRIN REPEAT DOMAIN-CONTAINING PROTEIN 39 HOMOLOG-RELATED"/>
    <property type="match status" value="1"/>
</dbReference>
<dbReference type="AlphaFoldDB" id="A0AAE0NU71"/>
<protein>
    <submittedName>
        <fullName evidence="2">Heterokaryon incompatibility protein-domain-containing protein</fullName>
    </submittedName>
</protein>
<dbReference type="InterPro" id="IPR052895">
    <property type="entry name" value="HetReg/Transcr_Mod"/>
</dbReference>
<comment type="caution">
    <text evidence="2">The sequence shown here is derived from an EMBL/GenBank/DDBJ whole genome shotgun (WGS) entry which is preliminary data.</text>
</comment>
<dbReference type="Pfam" id="PF26639">
    <property type="entry name" value="Het-6_barrel"/>
    <property type="match status" value="1"/>
</dbReference>
<keyword evidence="3" id="KW-1185">Reference proteome</keyword>
<dbReference type="EMBL" id="JAULSW010000003">
    <property type="protein sequence ID" value="KAK3387747.1"/>
    <property type="molecule type" value="Genomic_DNA"/>
</dbReference>
<evidence type="ECO:0000313" key="3">
    <source>
        <dbReference type="Proteomes" id="UP001285441"/>
    </source>
</evidence>
<sequence length="606" mass="67678">MRNPDIMTLYQPLVTQGEIRLLQLMPPEPKGEPSAINDISCTLSHASLDRPPQFEALSYAWGQNAEQQTILVNGRRKAITCNLYHALGDFRPDQVPRMLWVDAICIDQDNQAEREEQVAQMRRIYNLASSVSVYLGQAWEGLELAVGFFEAAAANKEHHYEPSMQPHLVINGHDATSPLLRQNLIRFLSLPWWKRLWTAQEYVLGRHVTLQCGKTIIAGETVQTAYAHLAQHEQTCCLNSPSVAADASFGLSLLEAFIGMDATEIARASSMTSQSQPQDHNHIFVQSEALTFLEALAFFRTRQSTDPRDKIYGITGMHYKDSVADFFVRPDYNLSVEALYTTVTHVMIRETGKLDILSHAKGYGEPAYSLPSFVPDWTVSRSIESNRKAVLDAFYNASGSRSADWTVVDSATVRTTAVLIDEVATLGTGYRPGLEGQSLHGILNDWAALARLDSAEVNYRDKTGMFSKSCRFWRTICGSKMSFSLHGKTFWTDIDDAASRDLVLAEETQYAAFLNCPAVASFQHSVDYLSTGRRFGVTQNHRIAMFPEKSQRGDVLAVLPGGRVPFILRQKGDVGNYELVGEAYVLEIMMGEAFRDGPHLESIFLV</sequence>
<dbReference type="InterPro" id="IPR010730">
    <property type="entry name" value="HET"/>
</dbReference>
<evidence type="ECO:0000313" key="2">
    <source>
        <dbReference type="EMBL" id="KAK3387747.1"/>
    </source>
</evidence>
<feature type="domain" description="Heterokaryon incompatibility" evidence="1">
    <location>
        <begin position="54"/>
        <end position="201"/>
    </location>
</feature>
<organism evidence="2 3">
    <name type="scientific">Podospora didyma</name>
    <dbReference type="NCBI Taxonomy" id="330526"/>
    <lineage>
        <taxon>Eukaryota</taxon>
        <taxon>Fungi</taxon>
        <taxon>Dikarya</taxon>
        <taxon>Ascomycota</taxon>
        <taxon>Pezizomycotina</taxon>
        <taxon>Sordariomycetes</taxon>
        <taxon>Sordariomycetidae</taxon>
        <taxon>Sordariales</taxon>
        <taxon>Podosporaceae</taxon>
        <taxon>Podospora</taxon>
    </lineage>
</organism>
<dbReference type="Pfam" id="PF06985">
    <property type="entry name" value="HET"/>
    <property type="match status" value="1"/>
</dbReference>